<dbReference type="InterPro" id="IPR053202">
    <property type="entry name" value="EGF_Rcpt_Signaling_Reg"/>
</dbReference>
<dbReference type="PANTHER" id="PTHR34009:SF2">
    <property type="entry name" value="PROTEIN STAR"/>
    <property type="match status" value="1"/>
</dbReference>
<dbReference type="GO" id="GO:0005794">
    <property type="term" value="C:Golgi apparatus"/>
    <property type="evidence" value="ECO:0007669"/>
    <property type="project" value="TreeGrafter"/>
</dbReference>
<dbReference type="Proteomes" id="UP000076502">
    <property type="component" value="Unassembled WGS sequence"/>
</dbReference>
<organism evidence="3 4">
    <name type="scientific">Dufourea novaeangliae</name>
    <name type="common">Sweat bee</name>
    <dbReference type="NCBI Taxonomy" id="178035"/>
    <lineage>
        <taxon>Eukaryota</taxon>
        <taxon>Metazoa</taxon>
        <taxon>Ecdysozoa</taxon>
        <taxon>Arthropoda</taxon>
        <taxon>Hexapoda</taxon>
        <taxon>Insecta</taxon>
        <taxon>Pterygota</taxon>
        <taxon>Neoptera</taxon>
        <taxon>Endopterygota</taxon>
        <taxon>Hymenoptera</taxon>
        <taxon>Apocrita</taxon>
        <taxon>Aculeata</taxon>
        <taxon>Apoidea</taxon>
        <taxon>Anthophila</taxon>
        <taxon>Halictidae</taxon>
        <taxon>Rophitinae</taxon>
        <taxon>Dufourea</taxon>
    </lineage>
</organism>
<name>A0A154PGI0_DUFNO</name>
<dbReference type="STRING" id="178035.A0A154PGI0"/>
<proteinExistence type="predicted"/>
<dbReference type="PANTHER" id="PTHR34009">
    <property type="entry name" value="PROTEIN STAR"/>
    <property type="match status" value="1"/>
</dbReference>
<keyword evidence="2" id="KW-0812">Transmembrane</keyword>
<feature type="transmembrane region" description="Helical" evidence="2">
    <location>
        <begin position="37"/>
        <end position="57"/>
    </location>
</feature>
<dbReference type="GO" id="GO:0031902">
    <property type="term" value="C:late endosome membrane"/>
    <property type="evidence" value="ECO:0007669"/>
    <property type="project" value="TreeGrafter"/>
</dbReference>
<dbReference type="GO" id="GO:0006888">
    <property type="term" value="P:endoplasmic reticulum to Golgi vesicle-mediated transport"/>
    <property type="evidence" value="ECO:0007669"/>
    <property type="project" value="TreeGrafter"/>
</dbReference>
<dbReference type="OrthoDB" id="6357215at2759"/>
<gene>
    <name evidence="3" type="ORF">WN55_01661</name>
</gene>
<dbReference type="GO" id="GO:0005789">
    <property type="term" value="C:endoplasmic reticulum membrane"/>
    <property type="evidence" value="ECO:0007669"/>
    <property type="project" value="TreeGrafter"/>
</dbReference>
<reference evidence="3 4" key="1">
    <citation type="submission" date="2015-07" db="EMBL/GenBank/DDBJ databases">
        <title>The genome of Dufourea novaeangliae.</title>
        <authorList>
            <person name="Pan H."/>
            <person name="Kapheim K."/>
        </authorList>
    </citation>
    <scope>NUCLEOTIDE SEQUENCE [LARGE SCALE GENOMIC DNA]</scope>
    <source>
        <strain evidence="3">0120121106</strain>
        <tissue evidence="3">Whole body</tissue>
    </source>
</reference>
<dbReference type="AlphaFoldDB" id="A0A154PGI0"/>
<evidence type="ECO:0000256" key="1">
    <source>
        <dbReference type="SAM" id="MobiDB-lite"/>
    </source>
</evidence>
<evidence type="ECO:0000313" key="3">
    <source>
        <dbReference type="EMBL" id="KZC10961.1"/>
    </source>
</evidence>
<keyword evidence="4" id="KW-1185">Reference proteome</keyword>
<keyword evidence="2" id="KW-0472">Membrane</keyword>
<feature type="region of interest" description="Disordered" evidence="1">
    <location>
        <begin position="1"/>
        <end position="25"/>
    </location>
</feature>
<dbReference type="GO" id="GO:0005886">
    <property type="term" value="C:plasma membrane"/>
    <property type="evidence" value="ECO:0007669"/>
    <property type="project" value="TreeGrafter"/>
</dbReference>
<evidence type="ECO:0000256" key="2">
    <source>
        <dbReference type="SAM" id="Phobius"/>
    </source>
</evidence>
<accession>A0A154PGI0</accession>
<sequence>MAATGMPPVTGVLQPPTGSTLTGSTMSSHKKSWWRRVAPCLAFLAAFSTAMALLLVWSEAAALRRQAFDANMTRDYVLNSVSMDNPELVAYIREVQLKSTTQQDPLNATQTTEEKYVAGLTEGKREGVYVEYISRIGAVSSTGWLERNLSWRGVLVLTDPRSFFEAHRSTRNSKTKVLHACLSTDKDTKEANESEVQVTKLGEGPNSLVSSDEGLPTTRLKCFPLYSVLLAYSATTLDYLSLDSPDAQDGQVLDTIPWETTRISVVSIRWSPHHSELETKTLIDKMTSRRYKLMHTTDTGKLIFMYNALLKI</sequence>
<dbReference type="GO" id="GO:0016197">
    <property type="term" value="P:endosomal transport"/>
    <property type="evidence" value="ECO:0007669"/>
    <property type="project" value="TreeGrafter"/>
</dbReference>
<keyword evidence="2" id="KW-1133">Transmembrane helix</keyword>
<protein>
    <submittedName>
        <fullName evidence="3">Protein Star</fullName>
    </submittedName>
</protein>
<dbReference type="EMBL" id="KQ434899">
    <property type="protein sequence ID" value="KZC10961.1"/>
    <property type="molecule type" value="Genomic_DNA"/>
</dbReference>
<evidence type="ECO:0000313" key="4">
    <source>
        <dbReference type="Proteomes" id="UP000076502"/>
    </source>
</evidence>